<keyword evidence="4" id="KW-1185">Reference proteome</keyword>
<dbReference type="GO" id="GO:0005524">
    <property type="term" value="F:ATP binding"/>
    <property type="evidence" value="ECO:0007669"/>
    <property type="project" value="UniProtKB-UniRule"/>
</dbReference>
<protein>
    <submittedName>
        <fullName evidence="3">Glutathione synthase/RimK-type ligase, ATP-grasp superfamily</fullName>
    </submittedName>
</protein>
<sequence>MSILIVVDEPEDWPLDIPDVRIVTAQTYLAGPAFSADHTAGEDADRAGSPIVHSLRLFNLCKSCHYQGSGYYVSLLAEARGHKPLPKVGAIEDLQSRHLMRYLVEDLSALMQRLLGPLEMDDFEIASYFGRTTAKRYDSLSRQLFNLLQVPLLSAHLERRHGQWSLRSVRAMGASDIPSGDQKLAVLAATEYFSGRRQWSRKHPPRFDLAILHDPDNPEPPSNAKALQKFRKAAEELYMRVEFITRTDIGRLPQFDALFIRDTTFVHHYTYRFSRLAYAERLAVIDDPDSILKCNNKVYLAELLAQHNIQTPKTLLVHKDNIAEILPELGLPCILKQPDSSFSRGVLKVETEADLIPRVYELLAKSVLIIAQEWLPTEFDWRVGILDRQVLFVARYYFPAGHWQIIKRDEQRRKLSEGVTEAIPIDQTPEGVVRIALESANLIGDGFYGVDIKQVENRCYVIEVNDNPNVDAGNEDAVLKDRLYREVMSVFLRRIEARKQEHFR</sequence>
<dbReference type="EMBL" id="FOVJ01000001">
    <property type="protein sequence ID" value="SFN46066.1"/>
    <property type="molecule type" value="Genomic_DNA"/>
</dbReference>
<dbReference type="Gene3D" id="3.30.470.20">
    <property type="entry name" value="ATP-grasp fold, B domain"/>
    <property type="match status" value="1"/>
</dbReference>
<dbReference type="GO" id="GO:0009432">
    <property type="term" value="P:SOS response"/>
    <property type="evidence" value="ECO:0007669"/>
    <property type="project" value="TreeGrafter"/>
</dbReference>
<dbReference type="SUPFAM" id="SSF56059">
    <property type="entry name" value="Glutathione synthetase ATP-binding domain-like"/>
    <property type="match status" value="1"/>
</dbReference>
<evidence type="ECO:0000313" key="4">
    <source>
        <dbReference type="Proteomes" id="UP000183107"/>
    </source>
</evidence>
<dbReference type="Gene3D" id="3.30.1490.20">
    <property type="entry name" value="ATP-grasp fold, A domain"/>
    <property type="match status" value="1"/>
</dbReference>
<dbReference type="PANTHER" id="PTHR21621:SF0">
    <property type="entry name" value="BETA-CITRYLGLUTAMATE SYNTHASE B-RELATED"/>
    <property type="match status" value="1"/>
</dbReference>
<dbReference type="InterPro" id="IPR025839">
    <property type="entry name" value="RLAN_dom"/>
</dbReference>
<gene>
    <name evidence="3" type="ORF">SAMN05216386_1064</name>
</gene>
<dbReference type="Pfam" id="PF08443">
    <property type="entry name" value="RimK"/>
    <property type="match status" value="1"/>
</dbReference>
<dbReference type="InterPro" id="IPR013815">
    <property type="entry name" value="ATP_grasp_subdomain_1"/>
</dbReference>
<dbReference type="Proteomes" id="UP000183107">
    <property type="component" value="Unassembled WGS sequence"/>
</dbReference>
<accession>A0A1I4Z729</accession>
<dbReference type="Pfam" id="PF14401">
    <property type="entry name" value="RLAN"/>
    <property type="match status" value="1"/>
</dbReference>
<name>A0A1I4Z729_9PROT</name>
<proteinExistence type="predicted"/>
<evidence type="ECO:0000313" key="3">
    <source>
        <dbReference type="EMBL" id="SFN46066.1"/>
    </source>
</evidence>
<organism evidence="3 4">
    <name type="scientific">Nitrosospira briensis</name>
    <dbReference type="NCBI Taxonomy" id="35799"/>
    <lineage>
        <taxon>Bacteria</taxon>
        <taxon>Pseudomonadati</taxon>
        <taxon>Pseudomonadota</taxon>
        <taxon>Betaproteobacteria</taxon>
        <taxon>Nitrosomonadales</taxon>
        <taxon>Nitrosomonadaceae</taxon>
        <taxon>Nitrosospira</taxon>
    </lineage>
</organism>
<dbReference type="PROSITE" id="PS50975">
    <property type="entry name" value="ATP_GRASP"/>
    <property type="match status" value="1"/>
</dbReference>
<dbReference type="PANTHER" id="PTHR21621">
    <property type="entry name" value="RIBOSOMAL PROTEIN S6 MODIFICATION PROTEIN"/>
    <property type="match status" value="1"/>
</dbReference>
<reference evidence="4" key="1">
    <citation type="submission" date="2016-10" db="EMBL/GenBank/DDBJ databases">
        <authorList>
            <person name="Varghese N."/>
        </authorList>
    </citation>
    <scope>NUCLEOTIDE SEQUENCE [LARGE SCALE GENOMIC DNA]</scope>
    <source>
        <strain evidence="4">Nsp8</strain>
    </source>
</reference>
<dbReference type="OrthoDB" id="9800957at2"/>
<keyword evidence="1" id="KW-0547">Nucleotide-binding</keyword>
<dbReference type="GO" id="GO:0005737">
    <property type="term" value="C:cytoplasm"/>
    <property type="evidence" value="ECO:0007669"/>
    <property type="project" value="TreeGrafter"/>
</dbReference>
<dbReference type="RefSeq" id="WP_074795253.1">
    <property type="nucleotide sequence ID" value="NZ_FOVJ01000001.1"/>
</dbReference>
<evidence type="ECO:0000259" key="2">
    <source>
        <dbReference type="PROSITE" id="PS50975"/>
    </source>
</evidence>
<dbReference type="GO" id="GO:0018169">
    <property type="term" value="F:ribosomal S6-glutamic acid ligase activity"/>
    <property type="evidence" value="ECO:0007669"/>
    <property type="project" value="TreeGrafter"/>
</dbReference>
<dbReference type="GO" id="GO:0046872">
    <property type="term" value="F:metal ion binding"/>
    <property type="evidence" value="ECO:0007669"/>
    <property type="project" value="InterPro"/>
</dbReference>
<dbReference type="InterPro" id="IPR013651">
    <property type="entry name" value="ATP-grasp_RimK-type"/>
</dbReference>
<keyword evidence="1" id="KW-0067">ATP-binding</keyword>
<dbReference type="AlphaFoldDB" id="A0A1I4Z729"/>
<evidence type="ECO:0000256" key="1">
    <source>
        <dbReference type="PROSITE-ProRule" id="PRU00409"/>
    </source>
</evidence>
<dbReference type="InterPro" id="IPR011761">
    <property type="entry name" value="ATP-grasp"/>
</dbReference>
<keyword evidence="3" id="KW-0436">Ligase</keyword>
<feature type="domain" description="ATP-grasp" evidence="2">
    <location>
        <begin position="301"/>
        <end position="496"/>
    </location>
</feature>